<evidence type="ECO:0000256" key="4">
    <source>
        <dbReference type="ARBA" id="ARBA00048391"/>
    </source>
</evidence>
<organism evidence="8 9">
    <name type="scientific">Treponema peruense</name>
    <dbReference type="NCBI Taxonomy" id="2787628"/>
    <lineage>
        <taxon>Bacteria</taxon>
        <taxon>Pseudomonadati</taxon>
        <taxon>Spirochaetota</taxon>
        <taxon>Spirochaetia</taxon>
        <taxon>Spirochaetales</taxon>
        <taxon>Treponemataceae</taxon>
        <taxon>Treponema</taxon>
    </lineage>
</organism>
<feature type="binding site" evidence="5">
    <location>
        <position position="199"/>
    </location>
    <ligand>
        <name>S-adenosyl-L-methionine</name>
        <dbReference type="ChEBI" id="CHEBI:59789"/>
    </ligand>
</feature>
<dbReference type="InterPro" id="IPR007848">
    <property type="entry name" value="Small_mtfrase_dom"/>
</dbReference>
<dbReference type="Pfam" id="PF17827">
    <property type="entry name" value="PrmC_N"/>
    <property type="match status" value="1"/>
</dbReference>
<dbReference type="CDD" id="cd02440">
    <property type="entry name" value="AdoMet_MTases"/>
    <property type="match status" value="1"/>
</dbReference>
<dbReference type="Gene3D" id="1.10.8.10">
    <property type="entry name" value="DNA helicase RuvA subunit, C-terminal domain"/>
    <property type="match status" value="1"/>
</dbReference>
<reference evidence="8 9" key="1">
    <citation type="submission" date="2020-11" db="EMBL/GenBank/DDBJ databases">
        <title>Treponema Peruensis nv. sp., first commensal Treponema isolated from human feces.</title>
        <authorList>
            <person name="Belkhou C."/>
            <person name="Raes J."/>
        </authorList>
    </citation>
    <scope>NUCLEOTIDE SEQUENCE [LARGE SCALE GENOMIC DNA]</scope>
    <source>
        <strain evidence="8 9">RCC2812</strain>
    </source>
</reference>
<dbReference type="EMBL" id="CP064936">
    <property type="protein sequence ID" value="QQA00433.1"/>
    <property type="molecule type" value="Genomic_DNA"/>
</dbReference>
<evidence type="ECO:0000313" key="8">
    <source>
        <dbReference type="EMBL" id="QQA00433.1"/>
    </source>
</evidence>
<name>A0A7T3V4G4_9SPIR</name>
<evidence type="ECO:0000256" key="3">
    <source>
        <dbReference type="ARBA" id="ARBA00022691"/>
    </source>
</evidence>
<evidence type="ECO:0000256" key="1">
    <source>
        <dbReference type="ARBA" id="ARBA00022603"/>
    </source>
</evidence>
<dbReference type="InterPro" id="IPR002052">
    <property type="entry name" value="DNA_methylase_N6_adenine_CS"/>
</dbReference>
<comment type="catalytic activity">
    <reaction evidence="4 5">
        <text>L-glutaminyl-[peptide chain release factor] + S-adenosyl-L-methionine = N(5)-methyl-L-glutaminyl-[peptide chain release factor] + S-adenosyl-L-homocysteine + H(+)</text>
        <dbReference type="Rhea" id="RHEA:42896"/>
        <dbReference type="Rhea" id="RHEA-COMP:10271"/>
        <dbReference type="Rhea" id="RHEA-COMP:10272"/>
        <dbReference type="ChEBI" id="CHEBI:15378"/>
        <dbReference type="ChEBI" id="CHEBI:30011"/>
        <dbReference type="ChEBI" id="CHEBI:57856"/>
        <dbReference type="ChEBI" id="CHEBI:59789"/>
        <dbReference type="ChEBI" id="CHEBI:61891"/>
        <dbReference type="EC" id="2.1.1.297"/>
    </reaction>
</comment>
<evidence type="ECO:0000256" key="5">
    <source>
        <dbReference type="HAMAP-Rule" id="MF_02126"/>
    </source>
</evidence>
<comment type="similarity">
    <text evidence="5">Belongs to the protein N5-glutamine methyltransferase family. PrmC subfamily.</text>
</comment>
<feature type="domain" description="Methyltransferase small" evidence="6">
    <location>
        <begin position="108"/>
        <end position="202"/>
    </location>
</feature>
<dbReference type="HAMAP" id="MF_02126">
    <property type="entry name" value="RF_methyltr_PrmC"/>
    <property type="match status" value="1"/>
</dbReference>
<dbReference type="InterPro" id="IPR050320">
    <property type="entry name" value="N5-glutamine_MTase"/>
</dbReference>
<proteinExistence type="inferred from homology"/>
<evidence type="ECO:0000256" key="2">
    <source>
        <dbReference type="ARBA" id="ARBA00022679"/>
    </source>
</evidence>
<keyword evidence="9" id="KW-1185">Reference proteome</keyword>
<dbReference type="InterPro" id="IPR029063">
    <property type="entry name" value="SAM-dependent_MTases_sf"/>
</dbReference>
<feature type="binding site" evidence="5">
    <location>
        <position position="153"/>
    </location>
    <ligand>
        <name>S-adenosyl-L-methionine</name>
        <dbReference type="ChEBI" id="CHEBI:59789"/>
    </ligand>
</feature>
<dbReference type="PROSITE" id="PS00092">
    <property type="entry name" value="N6_MTASE"/>
    <property type="match status" value="1"/>
</dbReference>
<dbReference type="Pfam" id="PF05175">
    <property type="entry name" value="MTS"/>
    <property type="match status" value="1"/>
</dbReference>
<dbReference type="NCBIfam" id="TIGR00536">
    <property type="entry name" value="hemK_fam"/>
    <property type="match status" value="1"/>
</dbReference>
<dbReference type="KEGG" id="tper:IWA51_09145"/>
<dbReference type="GO" id="GO:0102559">
    <property type="term" value="F:peptide chain release factor N(5)-glutamine methyltransferase activity"/>
    <property type="evidence" value="ECO:0007669"/>
    <property type="project" value="UniProtKB-EC"/>
</dbReference>
<dbReference type="InterPro" id="IPR004556">
    <property type="entry name" value="HemK-like"/>
</dbReference>
<evidence type="ECO:0000259" key="7">
    <source>
        <dbReference type="Pfam" id="PF17827"/>
    </source>
</evidence>
<dbReference type="NCBIfam" id="TIGR03534">
    <property type="entry name" value="RF_mod_PrmC"/>
    <property type="match status" value="1"/>
</dbReference>
<dbReference type="InterPro" id="IPR040758">
    <property type="entry name" value="PrmC_N"/>
</dbReference>
<dbReference type="PANTHER" id="PTHR18895">
    <property type="entry name" value="HEMK METHYLTRANSFERASE"/>
    <property type="match status" value="1"/>
</dbReference>
<keyword evidence="3 5" id="KW-0949">S-adenosyl-L-methionine</keyword>
<dbReference type="Proteomes" id="UP000595224">
    <property type="component" value="Chromosome"/>
</dbReference>
<dbReference type="Gene3D" id="3.40.50.150">
    <property type="entry name" value="Vaccinia Virus protein VP39"/>
    <property type="match status" value="1"/>
</dbReference>
<comment type="caution">
    <text evidence="5">Lacks conserved residue(s) required for the propagation of feature annotation.</text>
</comment>
<keyword evidence="2 5" id="KW-0808">Transferase</keyword>
<evidence type="ECO:0000259" key="6">
    <source>
        <dbReference type="Pfam" id="PF05175"/>
    </source>
</evidence>
<dbReference type="RefSeq" id="WP_198442181.1">
    <property type="nucleotide sequence ID" value="NZ_CBCSHE010000001.1"/>
</dbReference>
<feature type="domain" description="Release factor glutamine methyltransferase N-terminal" evidence="7">
    <location>
        <begin position="5"/>
        <end position="73"/>
    </location>
</feature>
<sequence length="296" mass="32308">MNINQARQEGQKLLAQSPTPVLDTDCILESVLEKDKTYILFNRDDELTQEQQDSFFDGIKKRAQGLPVAYITGHKEFYGIDFFVTPDVLIPKPDTEVLVEEAAGIIRAQLKNIGTVRVCDMCTGSGCIGISVLKECLVPGLPAGTRLEFTMADISTAALDIAKKNALNILGKETFSKITFVRGDLFENISGRFNVILSNPPYIPKALVPVLLADGRSEPSLALDGDAAEKSSDGLGIVRRLVPQAASHLAPGGILLIETGEYNAQDAELVFKKEGFKDTRIIYDLSGMMRDVFGRI</sequence>
<feature type="binding site" evidence="5">
    <location>
        <begin position="199"/>
        <end position="202"/>
    </location>
    <ligand>
        <name>substrate</name>
    </ligand>
</feature>
<dbReference type="PANTHER" id="PTHR18895:SF74">
    <property type="entry name" value="MTRF1L RELEASE FACTOR GLUTAMINE METHYLTRANSFERASE"/>
    <property type="match status" value="1"/>
</dbReference>
<protein>
    <recommendedName>
        <fullName evidence="5">Release factor glutamine methyltransferase</fullName>
        <shortName evidence="5">RF MTase</shortName>
        <ecNumber evidence="5">2.1.1.297</ecNumber>
    </recommendedName>
    <alternativeName>
        <fullName evidence="5">N5-glutamine methyltransferase PrmC</fullName>
    </alternativeName>
    <alternativeName>
        <fullName evidence="5">Protein-(glutamine-N5) MTase PrmC</fullName>
    </alternativeName>
    <alternativeName>
        <fullName evidence="5">Protein-glutamine N-methyltransferase PrmC</fullName>
    </alternativeName>
</protein>
<dbReference type="GO" id="GO:0032259">
    <property type="term" value="P:methylation"/>
    <property type="evidence" value="ECO:0007669"/>
    <property type="project" value="UniProtKB-KW"/>
</dbReference>
<comment type="function">
    <text evidence="5">Methylates the class 1 translation termination release factors RF1/PrfA and RF2/PrfB on the glutamine residue of the universally conserved GGQ motif.</text>
</comment>
<accession>A0A7T3V4G4</accession>
<gene>
    <name evidence="5 8" type="primary">prmC</name>
    <name evidence="8" type="ORF">IWA51_09145</name>
</gene>
<dbReference type="AlphaFoldDB" id="A0A7T3V4G4"/>
<dbReference type="SUPFAM" id="SSF53335">
    <property type="entry name" value="S-adenosyl-L-methionine-dependent methyltransferases"/>
    <property type="match status" value="1"/>
</dbReference>
<dbReference type="GO" id="GO:0003676">
    <property type="term" value="F:nucleic acid binding"/>
    <property type="evidence" value="ECO:0007669"/>
    <property type="project" value="InterPro"/>
</dbReference>
<keyword evidence="1 5" id="KW-0489">Methyltransferase</keyword>
<dbReference type="InterPro" id="IPR019874">
    <property type="entry name" value="RF_methyltr_PrmC"/>
</dbReference>
<evidence type="ECO:0000313" key="9">
    <source>
        <dbReference type="Proteomes" id="UP000595224"/>
    </source>
</evidence>
<dbReference type="EC" id="2.1.1.297" evidence="5"/>